<sequence length="336" mass="36571">MEEAQTIADLSSLIGKITSGKIRDIKEITLETRLLGLNAAIEASHVGEAGRGFAIVAGRVREVSERVEALANSLQTELQEVAQSVTHQLRRSRGQRLADLALNAIETIDRNLYERTCDVRWWATDSAVTTALSEPGIDTAQHAGERLGIILDTYTVYLDIWIVDATGRVLCNGRPQAYPEAAQRDVSSTTWFRQAMAFAGPEEYASCDIECVQALGNAQAAIYAAGVYRPGERGPIGVMAVFFDWRKQAAGVLANVRLAPEPGRSVRCMIVDARQRIIASTDGKGLLSDRFELRARDGETSGYYADGDTLCGYALTPGYETYPGMGWHGVVVDKPA</sequence>
<dbReference type="SUPFAM" id="SSF58104">
    <property type="entry name" value="Methyl-accepting chemotaxis protein (MCP) signaling domain"/>
    <property type="match status" value="1"/>
</dbReference>
<dbReference type="RefSeq" id="WP_094839464.1">
    <property type="nucleotide sequence ID" value="NZ_NEVS01000001.1"/>
</dbReference>
<organism evidence="5 6">
    <name type="scientific">Bordetella genomosp. 11</name>
    <dbReference type="NCBI Taxonomy" id="1416808"/>
    <lineage>
        <taxon>Bacteria</taxon>
        <taxon>Pseudomonadati</taxon>
        <taxon>Pseudomonadota</taxon>
        <taxon>Betaproteobacteria</taxon>
        <taxon>Burkholderiales</taxon>
        <taxon>Alcaligenaceae</taxon>
        <taxon>Bordetella</taxon>
    </lineage>
</organism>
<dbReference type="InterPro" id="IPR051310">
    <property type="entry name" value="MCP_chemotaxis"/>
</dbReference>
<gene>
    <name evidence="5" type="ORF">CAL28_00410</name>
</gene>
<comment type="caution">
    <text evidence="5">The sequence shown here is derived from an EMBL/GenBank/DDBJ whole genome shotgun (WGS) entry which is preliminary data.</text>
</comment>
<feature type="domain" description="Methyl-accepting transducer" evidence="4">
    <location>
        <begin position="25"/>
        <end position="85"/>
    </location>
</feature>
<evidence type="ECO:0000256" key="3">
    <source>
        <dbReference type="PROSITE-ProRule" id="PRU00284"/>
    </source>
</evidence>
<dbReference type="Gene3D" id="3.30.450.20">
    <property type="entry name" value="PAS domain"/>
    <property type="match status" value="1"/>
</dbReference>
<proteinExistence type="inferred from homology"/>
<dbReference type="GO" id="GO:0004888">
    <property type="term" value="F:transmembrane signaling receptor activity"/>
    <property type="evidence" value="ECO:0007669"/>
    <property type="project" value="InterPro"/>
</dbReference>
<dbReference type="GO" id="GO:0007165">
    <property type="term" value="P:signal transduction"/>
    <property type="evidence" value="ECO:0007669"/>
    <property type="project" value="UniProtKB-KW"/>
</dbReference>
<dbReference type="PANTHER" id="PTHR43531">
    <property type="entry name" value="PROTEIN ICFG"/>
    <property type="match status" value="1"/>
</dbReference>
<dbReference type="GO" id="GO:0006935">
    <property type="term" value="P:chemotaxis"/>
    <property type="evidence" value="ECO:0007669"/>
    <property type="project" value="UniProtKB-KW"/>
</dbReference>
<dbReference type="InterPro" id="IPR004089">
    <property type="entry name" value="MCPsignal_dom"/>
</dbReference>
<dbReference type="PROSITE" id="PS50111">
    <property type="entry name" value="CHEMOTAXIS_TRANSDUC_2"/>
    <property type="match status" value="1"/>
</dbReference>
<evidence type="ECO:0000313" key="5">
    <source>
        <dbReference type="EMBL" id="OZI66250.1"/>
    </source>
</evidence>
<keyword evidence="6" id="KW-1185">Reference proteome</keyword>
<comment type="similarity">
    <text evidence="2">Belongs to the methyl-accepting chemotaxis (MCP) protein family.</text>
</comment>
<dbReference type="GO" id="GO:0016020">
    <property type="term" value="C:membrane"/>
    <property type="evidence" value="ECO:0007669"/>
    <property type="project" value="InterPro"/>
</dbReference>
<dbReference type="InterPro" id="IPR004090">
    <property type="entry name" value="Chemotax_Me-accpt_rcpt"/>
</dbReference>
<dbReference type="Gene3D" id="1.10.287.950">
    <property type="entry name" value="Methyl-accepting chemotaxis protein"/>
    <property type="match status" value="1"/>
</dbReference>
<protein>
    <recommendedName>
        <fullName evidence="4">Methyl-accepting transducer domain-containing protein</fullName>
    </recommendedName>
</protein>
<dbReference type="Proteomes" id="UP000215767">
    <property type="component" value="Unassembled WGS sequence"/>
</dbReference>
<reference evidence="6" key="1">
    <citation type="submission" date="2017-05" db="EMBL/GenBank/DDBJ databases">
        <title>Complete and WGS of Bordetella genogroups.</title>
        <authorList>
            <person name="Spilker T."/>
            <person name="Lipuma J."/>
        </authorList>
    </citation>
    <scope>NUCLEOTIDE SEQUENCE [LARGE SCALE GENOMIC DNA]</scope>
    <source>
        <strain evidence="6">AU8856</strain>
    </source>
</reference>
<dbReference type="PRINTS" id="PR00260">
    <property type="entry name" value="CHEMTRNSDUCR"/>
</dbReference>
<accession>A0A261UY90</accession>
<dbReference type="AlphaFoldDB" id="A0A261UY90"/>
<name>A0A261UY90_9BORD</name>
<dbReference type="OrthoDB" id="9814866at2"/>
<evidence type="ECO:0000259" key="4">
    <source>
        <dbReference type="PROSITE" id="PS50111"/>
    </source>
</evidence>
<keyword evidence="1" id="KW-0145">Chemotaxis</keyword>
<dbReference type="EMBL" id="NEVS01000001">
    <property type="protein sequence ID" value="OZI66250.1"/>
    <property type="molecule type" value="Genomic_DNA"/>
</dbReference>
<evidence type="ECO:0000256" key="1">
    <source>
        <dbReference type="ARBA" id="ARBA00022500"/>
    </source>
</evidence>
<dbReference type="PANTHER" id="PTHR43531:SF11">
    <property type="entry name" value="METHYL-ACCEPTING CHEMOTAXIS PROTEIN 3"/>
    <property type="match status" value="1"/>
</dbReference>
<keyword evidence="3" id="KW-0807">Transducer</keyword>
<evidence type="ECO:0000313" key="6">
    <source>
        <dbReference type="Proteomes" id="UP000215767"/>
    </source>
</evidence>
<dbReference type="Pfam" id="PF00015">
    <property type="entry name" value="MCPsignal"/>
    <property type="match status" value="1"/>
</dbReference>
<evidence type="ECO:0000256" key="2">
    <source>
        <dbReference type="ARBA" id="ARBA00029447"/>
    </source>
</evidence>